<feature type="transmembrane region" description="Helical" evidence="1">
    <location>
        <begin position="178"/>
        <end position="204"/>
    </location>
</feature>
<feature type="transmembrane region" description="Helical" evidence="1">
    <location>
        <begin position="225"/>
        <end position="248"/>
    </location>
</feature>
<dbReference type="InterPro" id="IPR018776">
    <property type="entry name" value="Membrane_prot_PTPS-rel_domain"/>
</dbReference>
<feature type="transmembrane region" description="Helical" evidence="1">
    <location>
        <begin position="154"/>
        <end position="172"/>
    </location>
</feature>
<dbReference type="Proteomes" id="UP000284822">
    <property type="component" value="Unassembled WGS sequence"/>
</dbReference>
<feature type="transmembrane region" description="Helical" evidence="1">
    <location>
        <begin position="311"/>
        <end position="331"/>
    </location>
</feature>
<feature type="domain" description="Membrane protein 6-pyruvoyl-tetrahydropterin synthase-related" evidence="2">
    <location>
        <begin position="87"/>
        <end position="411"/>
    </location>
</feature>
<dbReference type="EMBL" id="QOCS01000008">
    <property type="protein sequence ID" value="RHW47330.1"/>
    <property type="molecule type" value="Genomic_DNA"/>
</dbReference>
<evidence type="ECO:0000256" key="1">
    <source>
        <dbReference type="SAM" id="Phobius"/>
    </source>
</evidence>
<feature type="transmembrane region" description="Helical" evidence="1">
    <location>
        <begin position="72"/>
        <end position="89"/>
    </location>
</feature>
<keyword evidence="1" id="KW-0472">Membrane</keyword>
<dbReference type="Pfam" id="PF10131">
    <property type="entry name" value="PTPS_related"/>
    <property type="match status" value="1"/>
</dbReference>
<feature type="transmembrane region" description="Helical" evidence="1">
    <location>
        <begin position="283"/>
        <end position="304"/>
    </location>
</feature>
<organism evidence="3 4">
    <name type="scientific">Bombilactobacillus bombi</name>
    <dbReference type="NCBI Taxonomy" id="1303590"/>
    <lineage>
        <taxon>Bacteria</taxon>
        <taxon>Bacillati</taxon>
        <taxon>Bacillota</taxon>
        <taxon>Bacilli</taxon>
        <taxon>Lactobacillales</taxon>
        <taxon>Lactobacillaceae</taxon>
        <taxon>Bombilactobacillus</taxon>
    </lineage>
</organism>
<name>A0A3R6XSE4_9LACO</name>
<feature type="transmembrane region" description="Helical" evidence="1">
    <location>
        <begin position="96"/>
        <end position="117"/>
    </location>
</feature>
<feature type="transmembrane region" description="Helical" evidence="1">
    <location>
        <begin position="376"/>
        <end position="394"/>
    </location>
</feature>
<keyword evidence="1" id="KW-1133">Transmembrane helix</keyword>
<feature type="transmembrane region" description="Helical" evidence="1">
    <location>
        <begin position="343"/>
        <end position="364"/>
    </location>
</feature>
<feature type="transmembrane region" description="Helical" evidence="1">
    <location>
        <begin position="129"/>
        <end position="147"/>
    </location>
</feature>
<dbReference type="AlphaFoldDB" id="A0A3R6XSE4"/>
<protein>
    <recommendedName>
        <fullName evidence="2">Membrane protein 6-pyruvoyl-tetrahydropterin synthase-related domain-containing protein</fullName>
    </recommendedName>
</protein>
<feature type="transmembrane region" description="Helical" evidence="1">
    <location>
        <begin position="519"/>
        <end position="539"/>
    </location>
</feature>
<comment type="caution">
    <text evidence="3">The sequence shown here is derived from an EMBL/GenBank/DDBJ whole genome shotgun (WGS) entry which is preliminary data.</text>
</comment>
<proteinExistence type="predicted"/>
<reference evidence="3 4" key="1">
    <citation type="submission" date="2018-07" db="EMBL/GenBank/DDBJ databases">
        <title>Genome sequences of six Lactobacillus spp. isolated from bumble bee guts.</title>
        <authorList>
            <person name="Motta E.V.S."/>
            <person name="Moran N.A."/>
        </authorList>
    </citation>
    <scope>NUCLEOTIDE SEQUENCE [LARGE SCALE GENOMIC DNA]</scope>
    <source>
        <strain evidence="3 4">LV-8.1</strain>
    </source>
</reference>
<accession>A0A3R6XSE4</accession>
<evidence type="ECO:0000259" key="2">
    <source>
        <dbReference type="Pfam" id="PF10131"/>
    </source>
</evidence>
<evidence type="ECO:0000313" key="3">
    <source>
        <dbReference type="EMBL" id="RHW47330.1"/>
    </source>
</evidence>
<sequence>MMANHNKIIKYTIIGLTFLIISIFYTFLFAPHGSIHLLDSYDLLFHWNRIDSLGNILKSPTNFDYWNHVGNFTNMFYPWLTILPGYLIYKLVGTPLLGFLIFLTLITFLTMVSAYYFMNKWAHNTLQSLLFAIIYTLSFFRLASVFYRVGVAEYLSYIFMPMVFYAAAKLLAGEFESWPILALGMSLIILTHPLTAVTVIIIMLPLPILILFNKISHHWQYWGELLVNGAKAIVLVIITSVGFFLPMIEQKRALQINRPALLDLAQTAQSPYLLFKNSLHTDIRSYSLGIIAIVALILIVLFVWQDKFSYRIVAIEAIIAVILSTKIFPWSSLQNTPLNYLQFPWRFLNIANFFLAIYLSHILVKIVQKFSAIVKLMTLLTVMTACVLQVYMSAQQLFQQTQPLAIITSQNINRQIHEFNQLDYYPQKSLPYSKQIKHHLFLVDGVKTKLNYQTTPDIYQVKYYNKKSATLDLPILFYKGVHATINNVTVPAHSSHRGTVQIQTQSGVNNIEISYQYTVLAKGALAISCFSLIGLVLIVSEHKWQLLKKLRKVY</sequence>
<feature type="transmembrane region" description="Helical" evidence="1">
    <location>
        <begin position="12"/>
        <end position="30"/>
    </location>
</feature>
<gene>
    <name evidence="3" type="ORF">DS832_04045</name>
</gene>
<keyword evidence="1" id="KW-0812">Transmembrane</keyword>
<evidence type="ECO:0000313" key="4">
    <source>
        <dbReference type="Proteomes" id="UP000284822"/>
    </source>
</evidence>